<accession>A0AC35UDC1</accession>
<organism evidence="1 2">
    <name type="scientific">Rhabditophanes sp. KR3021</name>
    <dbReference type="NCBI Taxonomy" id="114890"/>
    <lineage>
        <taxon>Eukaryota</taxon>
        <taxon>Metazoa</taxon>
        <taxon>Ecdysozoa</taxon>
        <taxon>Nematoda</taxon>
        <taxon>Chromadorea</taxon>
        <taxon>Rhabditida</taxon>
        <taxon>Tylenchina</taxon>
        <taxon>Panagrolaimomorpha</taxon>
        <taxon>Strongyloidoidea</taxon>
        <taxon>Alloionematidae</taxon>
        <taxon>Rhabditophanes</taxon>
    </lineage>
</organism>
<name>A0AC35UDC1_9BILA</name>
<sequence length="534" mass="62063">MNPDNKRAMEAAIRQKHILENCLKYSSTLFQFSETSKESARNCKGLKLREIKQLNSAYDRLSFFYLSENVKNNSFNCAFLDTEFNSGIALKKTLMLIPLQHWLTVSELCIHITFSTFNLADPHPKHTEYLEFLASILMLYLRRAVNIKTINFRYKSFYPIERIFKIILAALKSDSLQKIAICTTPSKMLRIIAQKARYFNSIVCRNCPKVTSFFLQCTVNEINLIKIHMLVEYLTKKNCGIFKLNVSFGRLTPLRSYNSYYGATKLLPVVQNVVPIINEIKDVEIITKEQIASIIFLYSKELIEFLSKVERRSMYSLIKHITFSLDGFLSEYKILELIAIFKKMPNLIEFGIDCHNTHPTRELCMMAGQLLCGLPNTIKKLKVMRFSFDINGMIKKFAKLYPNLNCLNLRPSLETTFSLDFNNFKDLTKLSVLIVPCIQQYNNEFPESLKFLHITCYTKIANELKYVTYQQNKTSIYQLNLEKLFTNSRCKCHVQRKGIKNLSVDIFGKEYTTYYHCTDILLMPKIVEDLPSGI</sequence>
<protein>
    <submittedName>
        <fullName evidence="2">F-box domain-containing protein</fullName>
    </submittedName>
</protein>
<reference evidence="2" key="1">
    <citation type="submission" date="2016-11" db="UniProtKB">
        <authorList>
            <consortium name="WormBaseParasite"/>
        </authorList>
    </citation>
    <scope>IDENTIFICATION</scope>
    <source>
        <strain evidence="2">KR3021</strain>
    </source>
</reference>
<proteinExistence type="predicted"/>
<dbReference type="Proteomes" id="UP000095286">
    <property type="component" value="Unplaced"/>
</dbReference>
<evidence type="ECO:0000313" key="1">
    <source>
        <dbReference type="Proteomes" id="UP000095286"/>
    </source>
</evidence>
<evidence type="ECO:0000313" key="2">
    <source>
        <dbReference type="WBParaSite" id="RSKR_0000964850.1"/>
    </source>
</evidence>
<dbReference type="WBParaSite" id="RSKR_0000964850.1">
    <property type="protein sequence ID" value="RSKR_0000964850.1"/>
    <property type="gene ID" value="RSKR_0000964850"/>
</dbReference>